<evidence type="ECO:0008006" key="3">
    <source>
        <dbReference type="Google" id="ProtNLM"/>
    </source>
</evidence>
<dbReference type="InterPro" id="IPR038282">
    <property type="entry name" value="DUF2267_sf"/>
</dbReference>
<dbReference type="STRING" id="296218.AWN68_14450"/>
<dbReference type="RefSeq" id="WP_068412407.1">
    <property type="nucleotide sequence ID" value="NZ_LRDB01000003.1"/>
</dbReference>
<keyword evidence="2" id="KW-1185">Reference proteome</keyword>
<dbReference type="AlphaFoldDB" id="A0A150XUZ5"/>
<dbReference type="Pfam" id="PF10025">
    <property type="entry name" value="DUF2267"/>
    <property type="match status" value="1"/>
</dbReference>
<reference evidence="1 2" key="1">
    <citation type="submission" date="2016-01" db="EMBL/GenBank/DDBJ databases">
        <title>Genome sequencing of Roseivirga echinicomitans KMM 6058.</title>
        <authorList>
            <person name="Selvaratnam C."/>
            <person name="Thevarajoo S."/>
            <person name="Goh K.M."/>
            <person name="Ee R."/>
            <person name="Chan K.-G."/>
            <person name="Chong C.S."/>
        </authorList>
    </citation>
    <scope>NUCLEOTIDE SEQUENCE [LARGE SCALE GENOMIC DNA]</scope>
    <source>
        <strain evidence="1 2">KMM 6058</strain>
    </source>
</reference>
<accession>A0A150XUZ5</accession>
<organism evidence="1 2">
    <name type="scientific">Roseivirga echinicomitans</name>
    <dbReference type="NCBI Taxonomy" id="296218"/>
    <lineage>
        <taxon>Bacteria</taxon>
        <taxon>Pseudomonadati</taxon>
        <taxon>Bacteroidota</taxon>
        <taxon>Cytophagia</taxon>
        <taxon>Cytophagales</taxon>
        <taxon>Roseivirgaceae</taxon>
        <taxon>Roseivirga</taxon>
    </lineage>
</organism>
<proteinExistence type="predicted"/>
<evidence type="ECO:0000313" key="2">
    <source>
        <dbReference type="Proteomes" id="UP000075615"/>
    </source>
</evidence>
<dbReference type="OrthoDB" id="1437314at2"/>
<gene>
    <name evidence="1" type="ORF">AWN68_14450</name>
</gene>
<dbReference type="Gene3D" id="1.10.490.110">
    <property type="entry name" value="Uncharacterized conserved protein DUF2267"/>
    <property type="match status" value="1"/>
</dbReference>
<dbReference type="InterPro" id="IPR018727">
    <property type="entry name" value="DUF2267"/>
</dbReference>
<protein>
    <recommendedName>
        <fullName evidence="3">DUF2267 domain-containing protein</fullName>
    </recommendedName>
</protein>
<sequence>MDFSKYAQKGNEFLVEVSKELGSDYTTKGAGRIVRSVLHVLRDLLSVEESLQLVSQLPMALKSVYVDGWTTHKPTKRIRHMGDFVTAVVLEDGDAGYNDFAAKKNGLNTIEVVFKVLNRHVSRGEMLDIKSVLPPELKPLCDVK</sequence>
<comment type="caution">
    <text evidence="1">The sequence shown here is derived from an EMBL/GenBank/DDBJ whole genome shotgun (WGS) entry which is preliminary data.</text>
</comment>
<name>A0A150XUZ5_9BACT</name>
<dbReference type="EMBL" id="LRDB01000003">
    <property type="protein sequence ID" value="KYG82455.1"/>
    <property type="molecule type" value="Genomic_DNA"/>
</dbReference>
<evidence type="ECO:0000313" key="1">
    <source>
        <dbReference type="EMBL" id="KYG82455.1"/>
    </source>
</evidence>
<dbReference type="Proteomes" id="UP000075615">
    <property type="component" value="Unassembled WGS sequence"/>
</dbReference>